<dbReference type="SUPFAM" id="SSF75304">
    <property type="entry name" value="Amidase signature (AS) enzymes"/>
    <property type="match status" value="1"/>
</dbReference>
<proteinExistence type="inferred from homology"/>
<sequence length="464" mass="48403">MADPRLASIAEVRAHYADGSLSPKEYVSAVLDAVERTDPVLRAFLTVAAERALEEAAAAEASLVRGGRAALARRPLLGMPVSVKDLTRTEGIRTTRGAAGGHAVPGEDAPAVARLRAAGAIVIGKTSTPEGGWCGAGVNALRGPVRNPWDTALTSGGSSSGAAAAVATGLGVAATGTDGAGSVRIPAAFCGVVGFKPTRGLVPYVPASSEGLSHLGPLTRTVEDAALLVRVMSGYDARDPFSVPAPPPPAPAPERLRIGWVRSLGLPEPHPEVEGLARSAVEELAAAGHRVEEIAAPFEDPYPLLEVLLASAEAAGRTSVPSDPGLAEVVEFGRSLSAAELAEAYAGRDRLWAEAHRLMDRYDLLALPTVPVLPFAAGLAAPQPPVRKGRLPWLAWTPGTYPFNLTGQPAISVPAGRTAAGLPVGLQLVGARHRDDLVLSAAEELQRRRPWRHWYAELQRKEYA</sequence>
<organism evidence="3 4">
    <name type="scientific">Streptomyces cinnabarinus</name>
    <dbReference type="NCBI Taxonomy" id="67287"/>
    <lineage>
        <taxon>Bacteria</taxon>
        <taxon>Bacillati</taxon>
        <taxon>Actinomycetota</taxon>
        <taxon>Actinomycetes</taxon>
        <taxon>Kitasatosporales</taxon>
        <taxon>Streptomycetaceae</taxon>
        <taxon>Streptomyces</taxon>
    </lineage>
</organism>
<dbReference type="Pfam" id="PF01425">
    <property type="entry name" value="Amidase"/>
    <property type="match status" value="1"/>
</dbReference>
<keyword evidence="4" id="KW-1185">Reference proteome</keyword>
<evidence type="ECO:0000259" key="2">
    <source>
        <dbReference type="Pfam" id="PF01425"/>
    </source>
</evidence>
<evidence type="ECO:0000313" key="4">
    <source>
        <dbReference type="Proteomes" id="UP001164439"/>
    </source>
</evidence>
<dbReference type="EMBL" id="CP114413">
    <property type="protein sequence ID" value="WAZ21808.1"/>
    <property type="molecule type" value="Genomic_DNA"/>
</dbReference>
<reference evidence="3" key="1">
    <citation type="submission" date="2022-12" db="EMBL/GenBank/DDBJ databases">
        <authorList>
            <person name="Ruckert C."/>
            <person name="Busche T."/>
            <person name="Kalinowski J."/>
            <person name="Wittmann C."/>
        </authorList>
    </citation>
    <scope>NUCLEOTIDE SEQUENCE</scope>
    <source>
        <strain evidence="3">DSM 40467</strain>
    </source>
</reference>
<dbReference type="PANTHER" id="PTHR11895:SF7">
    <property type="entry name" value="GLUTAMYL-TRNA(GLN) AMIDOTRANSFERASE SUBUNIT A, MITOCHONDRIAL"/>
    <property type="match status" value="1"/>
</dbReference>
<feature type="domain" description="Amidase" evidence="2">
    <location>
        <begin position="25"/>
        <end position="439"/>
    </location>
</feature>
<dbReference type="InterPro" id="IPR023631">
    <property type="entry name" value="Amidase_dom"/>
</dbReference>
<dbReference type="Gene3D" id="3.90.1300.10">
    <property type="entry name" value="Amidase signature (AS) domain"/>
    <property type="match status" value="1"/>
</dbReference>
<dbReference type="InterPro" id="IPR020556">
    <property type="entry name" value="Amidase_CS"/>
</dbReference>
<evidence type="ECO:0000313" key="3">
    <source>
        <dbReference type="EMBL" id="WAZ21808.1"/>
    </source>
</evidence>
<protein>
    <submittedName>
        <fullName evidence="3">Amidase family protein</fullName>
    </submittedName>
</protein>
<dbReference type="PROSITE" id="PS00571">
    <property type="entry name" value="AMIDASES"/>
    <property type="match status" value="1"/>
</dbReference>
<dbReference type="RefSeq" id="WP_269659446.1">
    <property type="nucleotide sequence ID" value="NZ_CP114413.1"/>
</dbReference>
<accession>A0ABY7KBF1</accession>
<evidence type="ECO:0000256" key="1">
    <source>
        <dbReference type="ARBA" id="ARBA00009199"/>
    </source>
</evidence>
<dbReference type="PANTHER" id="PTHR11895">
    <property type="entry name" value="TRANSAMIDASE"/>
    <property type="match status" value="1"/>
</dbReference>
<dbReference type="InterPro" id="IPR000120">
    <property type="entry name" value="Amidase"/>
</dbReference>
<gene>
    <name evidence="3" type="ORF">STRCI_003007</name>
</gene>
<name>A0ABY7KBF1_9ACTN</name>
<dbReference type="Proteomes" id="UP001164439">
    <property type="component" value="Chromosome"/>
</dbReference>
<comment type="similarity">
    <text evidence="1">Belongs to the amidase family.</text>
</comment>
<dbReference type="InterPro" id="IPR036928">
    <property type="entry name" value="AS_sf"/>
</dbReference>